<evidence type="ECO:0000313" key="1">
    <source>
        <dbReference type="EMBL" id="KAF2689892.1"/>
    </source>
</evidence>
<gene>
    <name evidence="1" type="ORF">K458DRAFT_383015</name>
</gene>
<organism evidence="1 2">
    <name type="scientific">Lentithecium fluviatile CBS 122367</name>
    <dbReference type="NCBI Taxonomy" id="1168545"/>
    <lineage>
        <taxon>Eukaryota</taxon>
        <taxon>Fungi</taxon>
        <taxon>Dikarya</taxon>
        <taxon>Ascomycota</taxon>
        <taxon>Pezizomycotina</taxon>
        <taxon>Dothideomycetes</taxon>
        <taxon>Pleosporomycetidae</taxon>
        <taxon>Pleosporales</taxon>
        <taxon>Massarineae</taxon>
        <taxon>Lentitheciaceae</taxon>
        <taxon>Lentithecium</taxon>
    </lineage>
</organism>
<dbReference type="Proteomes" id="UP000799291">
    <property type="component" value="Unassembled WGS sequence"/>
</dbReference>
<dbReference type="AlphaFoldDB" id="A0A6G1JH65"/>
<protein>
    <submittedName>
        <fullName evidence="1">Uncharacterized protein</fullName>
    </submittedName>
</protein>
<keyword evidence="2" id="KW-1185">Reference proteome</keyword>
<sequence>MPPKTPFKLSDHPLLSAHLTSIENHLGPSLWSLYRQLLRNILQENATSYVFSLSTSTLFRLLQDRPAVAYCHNNLARAMRTDLDGAKIPTVGLSIRDEIPDEITHEYWEWCEKVFSGDIGLRKWIALVEAGEKVSADAATGKKANTAAARKKAEYALSPFLPFFKGPNIFVENMVRELQDRARVGDERFTLRVENGDKRKWELQLHGFLNSGESGDVVAKRDIEVLFGDTVGYLEADAEAEDVEMKDGDAEKVVEKGRRLLG</sequence>
<dbReference type="EMBL" id="MU005571">
    <property type="protein sequence ID" value="KAF2689892.1"/>
    <property type="molecule type" value="Genomic_DNA"/>
</dbReference>
<reference evidence="1" key="1">
    <citation type="journal article" date="2020" name="Stud. Mycol.">
        <title>101 Dothideomycetes genomes: a test case for predicting lifestyles and emergence of pathogens.</title>
        <authorList>
            <person name="Haridas S."/>
            <person name="Albert R."/>
            <person name="Binder M."/>
            <person name="Bloem J."/>
            <person name="Labutti K."/>
            <person name="Salamov A."/>
            <person name="Andreopoulos B."/>
            <person name="Baker S."/>
            <person name="Barry K."/>
            <person name="Bills G."/>
            <person name="Bluhm B."/>
            <person name="Cannon C."/>
            <person name="Castanera R."/>
            <person name="Culley D."/>
            <person name="Daum C."/>
            <person name="Ezra D."/>
            <person name="Gonzalez J."/>
            <person name="Henrissat B."/>
            <person name="Kuo A."/>
            <person name="Liang C."/>
            <person name="Lipzen A."/>
            <person name="Lutzoni F."/>
            <person name="Magnuson J."/>
            <person name="Mondo S."/>
            <person name="Nolan M."/>
            <person name="Ohm R."/>
            <person name="Pangilinan J."/>
            <person name="Park H.-J."/>
            <person name="Ramirez L."/>
            <person name="Alfaro M."/>
            <person name="Sun H."/>
            <person name="Tritt A."/>
            <person name="Yoshinaga Y."/>
            <person name="Zwiers L.-H."/>
            <person name="Turgeon B."/>
            <person name="Goodwin S."/>
            <person name="Spatafora J."/>
            <person name="Crous P."/>
            <person name="Grigoriev I."/>
        </authorList>
    </citation>
    <scope>NUCLEOTIDE SEQUENCE</scope>
    <source>
        <strain evidence="1">CBS 122367</strain>
    </source>
</reference>
<proteinExistence type="predicted"/>
<name>A0A6G1JH65_9PLEO</name>
<evidence type="ECO:0000313" key="2">
    <source>
        <dbReference type="Proteomes" id="UP000799291"/>
    </source>
</evidence>
<accession>A0A6G1JH65</accession>